<dbReference type="SMART" id="SM00304">
    <property type="entry name" value="HAMP"/>
    <property type="match status" value="1"/>
</dbReference>
<dbReference type="Gene3D" id="1.10.287.130">
    <property type="match status" value="1"/>
</dbReference>
<sequence length="592" mass="67464">MAKTLYSRLLLFALFISMVPMIFVGYISYQAHKESLTKEMDQNLFLLSNNLAVEIENFISERLMDVNLLQENELLKKNNASIEDIKRELKKFVQIHTIYEGAILTDDQGIVIYDTNEGVIGKDLSKRSWFQPAIHGNIYISDIYLSPALNKPLLTLVGPITSQKGEIIGVVSPAINLNQLYKTMDQFANESKNVNLSAYAFLINRNGDYIAHPNRAKILKENFFKKNHLDLNQLEELSKNKQIFYSTTGNTVNAFTRIKPTKGFQQDWYIGVSVAKDEFYAPLKQLLIKYLILFGVMLTLIILAVIPLARSIVLPINQLVAATSDFAKGKKVKPLNLDTYQELNQLNHTFNLMTEQLKEREKQLIRSEKLKAAGELAAGFVHEIRNPITTIRGFLQIMKEEKIMQDKPYFPIIFQEIDRVNRIITDFLTFAKPNTSFHNVPTDLNQVIDEVLLLFESQMPMKNILIDKNLMPIPKTVLDPTFIKQVFINLIQNAIDAMPHGGSLTISTRYEMTNQQIEIIFQDTGIGMNKTTIEKLGTPFFTMKEKGTGLGLMISYRIIQELNGKITVDSQQGLGTTFTIHLPITNQNRKSE</sequence>
<reference evidence="17 18" key="1">
    <citation type="submission" date="2019-03" db="EMBL/GenBank/DDBJ databases">
        <title>Genomic Encyclopedia of Type Strains, Phase IV (KMG-IV): sequencing the most valuable type-strain genomes for metagenomic binning, comparative biology and taxonomic classification.</title>
        <authorList>
            <person name="Goeker M."/>
        </authorList>
    </citation>
    <scope>NUCLEOTIDE SEQUENCE [LARGE SCALE GENOMIC DNA]</scope>
    <source>
        <strain evidence="17 18">DSM 23802</strain>
    </source>
</reference>
<evidence type="ECO:0000256" key="7">
    <source>
        <dbReference type="ARBA" id="ARBA00022692"/>
    </source>
</evidence>
<dbReference type="PANTHER" id="PTHR43065:SF10">
    <property type="entry name" value="PEROXIDE STRESS-ACTIVATED HISTIDINE KINASE MAK3"/>
    <property type="match status" value="1"/>
</dbReference>
<dbReference type="CDD" id="cd12914">
    <property type="entry name" value="PDC1_DGC_like"/>
    <property type="match status" value="1"/>
</dbReference>
<keyword evidence="5" id="KW-0597">Phosphoprotein</keyword>
<dbReference type="Pfam" id="PF02518">
    <property type="entry name" value="HATPase_c"/>
    <property type="match status" value="1"/>
</dbReference>
<dbReference type="PRINTS" id="PR00344">
    <property type="entry name" value="BCTRLSENSOR"/>
</dbReference>
<organism evidence="17 18">
    <name type="scientific">Tepidibacillus fermentans</name>
    <dbReference type="NCBI Taxonomy" id="1281767"/>
    <lineage>
        <taxon>Bacteria</taxon>
        <taxon>Bacillati</taxon>
        <taxon>Bacillota</taxon>
        <taxon>Bacilli</taxon>
        <taxon>Bacillales</taxon>
        <taxon>Bacillaceae</taxon>
        <taxon>Tepidibacillus</taxon>
    </lineage>
</organism>
<dbReference type="Proteomes" id="UP000295788">
    <property type="component" value="Unassembled WGS sequence"/>
</dbReference>
<gene>
    <name evidence="17" type="ORF">EDD72_10824</name>
</gene>
<dbReference type="InterPro" id="IPR003660">
    <property type="entry name" value="HAMP_dom"/>
</dbReference>
<evidence type="ECO:0000256" key="10">
    <source>
        <dbReference type="ARBA" id="ARBA00022840"/>
    </source>
</evidence>
<evidence type="ECO:0000256" key="6">
    <source>
        <dbReference type="ARBA" id="ARBA00022679"/>
    </source>
</evidence>
<dbReference type="SMART" id="SM00387">
    <property type="entry name" value="HATPase_c"/>
    <property type="match status" value="1"/>
</dbReference>
<dbReference type="InterPro" id="IPR036097">
    <property type="entry name" value="HisK_dim/P_sf"/>
</dbReference>
<dbReference type="Gene3D" id="3.30.450.20">
    <property type="entry name" value="PAS domain"/>
    <property type="match status" value="1"/>
</dbReference>
<dbReference type="Pfam" id="PF00512">
    <property type="entry name" value="HisKA"/>
    <property type="match status" value="1"/>
</dbReference>
<dbReference type="SMART" id="SM00388">
    <property type="entry name" value="HisKA"/>
    <property type="match status" value="1"/>
</dbReference>
<evidence type="ECO:0000256" key="1">
    <source>
        <dbReference type="ARBA" id="ARBA00000085"/>
    </source>
</evidence>
<keyword evidence="10" id="KW-0067">ATP-binding</keyword>
<dbReference type="InterPro" id="IPR036890">
    <property type="entry name" value="HATPase_C_sf"/>
</dbReference>
<dbReference type="PROSITE" id="PS50109">
    <property type="entry name" value="HIS_KIN"/>
    <property type="match status" value="1"/>
</dbReference>
<evidence type="ECO:0000259" key="16">
    <source>
        <dbReference type="PROSITE" id="PS50885"/>
    </source>
</evidence>
<dbReference type="GO" id="GO:0005886">
    <property type="term" value="C:plasma membrane"/>
    <property type="evidence" value="ECO:0007669"/>
    <property type="project" value="UniProtKB-SubCell"/>
</dbReference>
<dbReference type="InterPro" id="IPR005467">
    <property type="entry name" value="His_kinase_dom"/>
</dbReference>
<keyword evidence="9 17" id="KW-0418">Kinase</keyword>
<dbReference type="OrthoDB" id="9815750at2"/>
<dbReference type="SUPFAM" id="SSF55874">
    <property type="entry name" value="ATPase domain of HSP90 chaperone/DNA topoisomerase II/histidine kinase"/>
    <property type="match status" value="1"/>
</dbReference>
<dbReference type="CDD" id="cd06225">
    <property type="entry name" value="HAMP"/>
    <property type="match status" value="1"/>
</dbReference>
<dbReference type="RefSeq" id="WP_132768571.1">
    <property type="nucleotide sequence ID" value="NZ_SMAB01000008.1"/>
</dbReference>
<feature type="domain" description="HAMP" evidence="16">
    <location>
        <begin position="310"/>
        <end position="362"/>
    </location>
</feature>
<proteinExistence type="predicted"/>
<keyword evidence="6" id="KW-0808">Transferase</keyword>
<dbReference type="Gene3D" id="3.30.565.10">
    <property type="entry name" value="Histidine kinase-like ATPase, C-terminal domain"/>
    <property type="match status" value="1"/>
</dbReference>
<keyword evidence="8" id="KW-0547">Nucleotide-binding</keyword>
<dbReference type="SUPFAM" id="SSF47384">
    <property type="entry name" value="Homodimeric domain of signal transducing histidine kinase"/>
    <property type="match status" value="1"/>
</dbReference>
<evidence type="ECO:0000313" key="17">
    <source>
        <dbReference type="EMBL" id="TCS82535.1"/>
    </source>
</evidence>
<dbReference type="AlphaFoldDB" id="A0A4R3KH66"/>
<keyword evidence="13 14" id="KW-0472">Membrane</keyword>
<feature type="transmembrane region" description="Helical" evidence="14">
    <location>
        <begin position="290"/>
        <end position="309"/>
    </location>
</feature>
<keyword evidence="18" id="KW-1185">Reference proteome</keyword>
<evidence type="ECO:0000256" key="12">
    <source>
        <dbReference type="ARBA" id="ARBA00023012"/>
    </source>
</evidence>
<evidence type="ECO:0000256" key="5">
    <source>
        <dbReference type="ARBA" id="ARBA00022553"/>
    </source>
</evidence>
<dbReference type="CDD" id="cd12912">
    <property type="entry name" value="PDC2_MCP_like"/>
    <property type="match status" value="1"/>
</dbReference>
<dbReference type="GO" id="GO:0000155">
    <property type="term" value="F:phosphorelay sensor kinase activity"/>
    <property type="evidence" value="ECO:0007669"/>
    <property type="project" value="InterPro"/>
</dbReference>
<dbReference type="GO" id="GO:0005524">
    <property type="term" value="F:ATP binding"/>
    <property type="evidence" value="ECO:0007669"/>
    <property type="project" value="UniProtKB-KW"/>
</dbReference>
<dbReference type="InterPro" id="IPR033479">
    <property type="entry name" value="dCache_1"/>
</dbReference>
<keyword evidence="7 14" id="KW-0812">Transmembrane</keyword>
<evidence type="ECO:0000256" key="14">
    <source>
        <dbReference type="SAM" id="Phobius"/>
    </source>
</evidence>
<dbReference type="InterPro" id="IPR004358">
    <property type="entry name" value="Sig_transdc_His_kin-like_C"/>
</dbReference>
<evidence type="ECO:0000256" key="9">
    <source>
        <dbReference type="ARBA" id="ARBA00022777"/>
    </source>
</evidence>
<comment type="caution">
    <text evidence="17">The sequence shown here is derived from an EMBL/GenBank/DDBJ whole genome shotgun (WGS) entry which is preliminary data.</text>
</comment>
<dbReference type="InterPro" id="IPR003594">
    <property type="entry name" value="HATPase_dom"/>
</dbReference>
<dbReference type="SUPFAM" id="SSF158472">
    <property type="entry name" value="HAMP domain-like"/>
    <property type="match status" value="1"/>
</dbReference>
<keyword evidence="4" id="KW-1003">Cell membrane</keyword>
<evidence type="ECO:0000259" key="15">
    <source>
        <dbReference type="PROSITE" id="PS50109"/>
    </source>
</evidence>
<comment type="subcellular location">
    <subcellularLocation>
        <location evidence="2">Cell membrane</location>
        <topology evidence="2">Multi-pass membrane protein</topology>
    </subcellularLocation>
</comment>
<evidence type="ECO:0000256" key="11">
    <source>
        <dbReference type="ARBA" id="ARBA00022989"/>
    </source>
</evidence>
<dbReference type="Gene3D" id="6.10.340.10">
    <property type="match status" value="1"/>
</dbReference>
<comment type="catalytic activity">
    <reaction evidence="1">
        <text>ATP + protein L-histidine = ADP + protein N-phospho-L-histidine.</text>
        <dbReference type="EC" id="2.7.13.3"/>
    </reaction>
</comment>
<dbReference type="Pfam" id="PF02743">
    <property type="entry name" value="dCache_1"/>
    <property type="match status" value="1"/>
</dbReference>
<dbReference type="PROSITE" id="PS50885">
    <property type="entry name" value="HAMP"/>
    <property type="match status" value="1"/>
</dbReference>
<evidence type="ECO:0000313" key="18">
    <source>
        <dbReference type="Proteomes" id="UP000295788"/>
    </source>
</evidence>
<keyword evidence="11 14" id="KW-1133">Transmembrane helix</keyword>
<dbReference type="PANTHER" id="PTHR43065">
    <property type="entry name" value="SENSOR HISTIDINE KINASE"/>
    <property type="match status" value="1"/>
</dbReference>
<feature type="domain" description="Histidine kinase" evidence="15">
    <location>
        <begin position="379"/>
        <end position="586"/>
    </location>
</feature>
<dbReference type="Pfam" id="PF00672">
    <property type="entry name" value="HAMP"/>
    <property type="match status" value="1"/>
</dbReference>
<dbReference type="InterPro" id="IPR003661">
    <property type="entry name" value="HisK_dim/P_dom"/>
</dbReference>
<name>A0A4R3KH66_9BACI</name>
<evidence type="ECO:0000256" key="13">
    <source>
        <dbReference type="ARBA" id="ARBA00023136"/>
    </source>
</evidence>
<protein>
    <recommendedName>
        <fullName evidence="3">histidine kinase</fullName>
        <ecNumber evidence="3">2.7.13.3</ecNumber>
    </recommendedName>
</protein>
<evidence type="ECO:0000256" key="8">
    <source>
        <dbReference type="ARBA" id="ARBA00022741"/>
    </source>
</evidence>
<evidence type="ECO:0000256" key="3">
    <source>
        <dbReference type="ARBA" id="ARBA00012438"/>
    </source>
</evidence>
<dbReference type="InterPro" id="IPR029151">
    <property type="entry name" value="Sensor-like_sf"/>
</dbReference>
<accession>A0A4R3KH66</accession>
<dbReference type="EC" id="2.7.13.3" evidence="3"/>
<keyword evidence="12" id="KW-0902">Two-component regulatory system</keyword>
<dbReference type="CDD" id="cd00082">
    <property type="entry name" value="HisKA"/>
    <property type="match status" value="1"/>
</dbReference>
<dbReference type="EMBL" id="SMAB01000008">
    <property type="protein sequence ID" value="TCS82535.1"/>
    <property type="molecule type" value="Genomic_DNA"/>
</dbReference>
<evidence type="ECO:0000256" key="2">
    <source>
        <dbReference type="ARBA" id="ARBA00004651"/>
    </source>
</evidence>
<dbReference type="SUPFAM" id="SSF103190">
    <property type="entry name" value="Sensory domain-like"/>
    <property type="match status" value="1"/>
</dbReference>
<evidence type="ECO:0000256" key="4">
    <source>
        <dbReference type="ARBA" id="ARBA00022475"/>
    </source>
</evidence>
<feature type="transmembrane region" description="Helical" evidence="14">
    <location>
        <begin position="6"/>
        <end position="29"/>
    </location>
</feature>